<comment type="caution">
    <text evidence="1">The sequence shown here is derived from an EMBL/GenBank/DDBJ whole genome shotgun (WGS) entry which is preliminary data.</text>
</comment>
<name>A0A229RFQ7_AMYAL</name>
<protein>
    <submittedName>
        <fullName evidence="1">Uncharacterized protein</fullName>
    </submittedName>
</protein>
<dbReference type="Proteomes" id="UP000215563">
    <property type="component" value="Unassembled WGS sequence"/>
</dbReference>
<dbReference type="AlphaFoldDB" id="A0A229RFQ7"/>
<dbReference type="EMBL" id="NMQU01000106">
    <property type="protein sequence ID" value="OXM45224.1"/>
    <property type="molecule type" value="Genomic_DNA"/>
</dbReference>
<reference evidence="1 2" key="1">
    <citation type="submission" date="2017-07" db="EMBL/GenBank/DDBJ databases">
        <title>Amycolatopsis alba DSM 44262 Genome sequencing and assembly.</title>
        <authorList>
            <person name="Kaur N."/>
            <person name="Mayilraj S."/>
        </authorList>
    </citation>
    <scope>NUCLEOTIDE SEQUENCE [LARGE SCALE GENOMIC DNA]</scope>
    <source>
        <strain evidence="1 2">DSM 44262</strain>
    </source>
</reference>
<keyword evidence="2" id="KW-1185">Reference proteome</keyword>
<gene>
    <name evidence="1" type="ORF">CFP75_32050</name>
</gene>
<proteinExistence type="predicted"/>
<evidence type="ECO:0000313" key="2">
    <source>
        <dbReference type="Proteomes" id="UP000215563"/>
    </source>
</evidence>
<evidence type="ECO:0000313" key="1">
    <source>
        <dbReference type="EMBL" id="OXM45224.1"/>
    </source>
</evidence>
<sequence>MNNDGRFGFFARTLAGDRTILVELDRILGQAHAVNIDFRGAARSRLLDRVGLLLYGIEREFYLLDGIDPRAANDHARAGDLVLAIGRLLAQAREGAFAFGRALERASAPDLDKGFELDVRVALGQAFDGCVALVGELERSFAQPFTQDSPECEQSRRPSAWMSWRILNLAVCVLPREERRRYLDEYASELHDLTQVEGLSGRTQIGYALRLLARTPALVFVLRSSASQASQRRIHAESSPYRVENT</sequence>
<dbReference type="OrthoDB" id="10011587at2"/>
<accession>A0A229RFQ7</accession>
<organism evidence="1 2">
    <name type="scientific">Amycolatopsis alba DSM 44262</name>
    <dbReference type="NCBI Taxonomy" id="1125972"/>
    <lineage>
        <taxon>Bacteria</taxon>
        <taxon>Bacillati</taxon>
        <taxon>Actinomycetota</taxon>
        <taxon>Actinomycetes</taxon>
        <taxon>Pseudonocardiales</taxon>
        <taxon>Pseudonocardiaceae</taxon>
        <taxon>Amycolatopsis</taxon>
    </lineage>
</organism>